<sequence length="486" mass="51374">MQTNRPQNGEILYSLTDVPSVGHSTTAALQHIMACFIGIITPTLIIGSVLGLQAEIPYLISMALMTSGVSTFIQAKKFGPIGCGLIAVQGTSFTFISALLVAGTAIKSRGGSNEEIMALMFGLCFFGAFVEIVLSQFIQHLKAVITPLTTGIVITTIGITLIKVGMTDLSGGFNAPDFGAPHNLILGLSVLVTVIALNASKYPLLRLSAIFIGMLVGCIIAWYQGILSFNNMLSSPLISIPEPFKYGVAFDWELFIPIALVYFLSAIETSGDLTANSLFCKEPIKGPIYLKRIKGGILADGINSMLAAMFNSFPNTTFGQNNAVIQMTGVASRHVGFYIAGFLVLLGLFPVVGSVLQLMPKPVLGGATLVMFATIAVAGVKILTSEPIDRRKSLIIATSLGLGLGVMMVPDTLAQLPQLANNILSSSVTTAGFCAIIMSIAIPEPKPAVVEADIFEPQEPSLAPKYNQPAATVLVGESPINESEQR</sequence>
<dbReference type="PANTHER" id="PTHR42810:SF2">
    <property type="entry name" value="PURINE PERMEASE C1399.01C-RELATED"/>
    <property type="match status" value="1"/>
</dbReference>
<evidence type="ECO:0000256" key="3">
    <source>
        <dbReference type="ARBA" id="ARBA00022448"/>
    </source>
</evidence>
<evidence type="ECO:0000256" key="1">
    <source>
        <dbReference type="ARBA" id="ARBA00004141"/>
    </source>
</evidence>
<feature type="transmembrane region" description="Helical" evidence="7">
    <location>
        <begin position="419"/>
        <end position="442"/>
    </location>
</feature>
<feature type="transmembrane region" description="Helical" evidence="7">
    <location>
        <begin position="145"/>
        <end position="166"/>
    </location>
</feature>
<evidence type="ECO:0000256" key="5">
    <source>
        <dbReference type="ARBA" id="ARBA00022989"/>
    </source>
</evidence>
<evidence type="ECO:0000256" key="2">
    <source>
        <dbReference type="ARBA" id="ARBA00008821"/>
    </source>
</evidence>
<evidence type="ECO:0000313" key="9">
    <source>
        <dbReference type="Proteomes" id="UP001461163"/>
    </source>
</evidence>
<feature type="transmembrane region" description="Helical" evidence="7">
    <location>
        <begin position="204"/>
        <end position="224"/>
    </location>
</feature>
<gene>
    <name evidence="8" type="ORF">WNY77_07710</name>
</gene>
<feature type="transmembrane region" description="Helical" evidence="7">
    <location>
        <begin position="244"/>
        <end position="264"/>
    </location>
</feature>
<evidence type="ECO:0000256" key="6">
    <source>
        <dbReference type="ARBA" id="ARBA00023136"/>
    </source>
</evidence>
<comment type="subcellular location">
    <subcellularLocation>
        <location evidence="1">Membrane</location>
        <topology evidence="1">Multi-pass membrane protein</topology>
    </subcellularLocation>
</comment>
<keyword evidence="6 7" id="KW-0472">Membrane</keyword>
<proteinExistence type="inferred from homology"/>
<feature type="transmembrane region" description="Helical" evidence="7">
    <location>
        <begin position="362"/>
        <end position="382"/>
    </location>
</feature>
<feature type="transmembrane region" description="Helical" evidence="7">
    <location>
        <begin position="118"/>
        <end position="138"/>
    </location>
</feature>
<dbReference type="Proteomes" id="UP001461163">
    <property type="component" value="Unassembled WGS sequence"/>
</dbReference>
<keyword evidence="3" id="KW-0813">Transport</keyword>
<dbReference type="InterPro" id="IPR006042">
    <property type="entry name" value="Xan_ur_permease"/>
</dbReference>
<reference evidence="8 9" key="1">
    <citation type="submission" date="2024-03" db="EMBL/GenBank/DDBJ databases">
        <title>Community enrichment and isolation of bacterial strains for fucoidan degradation.</title>
        <authorList>
            <person name="Sichert A."/>
        </authorList>
    </citation>
    <scope>NUCLEOTIDE SEQUENCE [LARGE SCALE GENOMIC DNA]</scope>
    <source>
        <strain evidence="8 9">AS12</strain>
    </source>
</reference>
<dbReference type="Pfam" id="PF00860">
    <property type="entry name" value="Xan_ur_permease"/>
    <property type="match status" value="1"/>
</dbReference>
<feature type="transmembrane region" description="Helical" evidence="7">
    <location>
        <begin position="335"/>
        <end position="356"/>
    </location>
</feature>
<dbReference type="NCBIfam" id="NF037981">
    <property type="entry name" value="NCS2_1"/>
    <property type="match status" value="1"/>
</dbReference>
<evidence type="ECO:0000313" key="8">
    <source>
        <dbReference type="EMBL" id="MEM5497270.1"/>
    </source>
</evidence>
<dbReference type="NCBIfam" id="TIGR00801">
    <property type="entry name" value="ncs2"/>
    <property type="match status" value="1"/>
</dbReference>
<keyword evidence="4 7" id="KW-0812">Transmembrane</keyword>
<dbReference type="RefSeq" id="WP_342881358.1">
    <property type="nucleotide sequence ID" value="NZ_JBBMQS010000004.1"/>
</dbReference>
<dbReference type="EMBL" id="JBBMQS010000004">
    <property type="protein sequence ID" value="MEM5497270.1"/>
    <property type="molecule type" value="Genomic_DNA"/>
</dbReference>
<keyword evidence="5 7" id="KW-1133">Transmembrane helix</keyword>
<dbReference type="PANTHER" id="PTHR42810">
    <property type="entry name" value="PURINE PERMEASE C1399.01C-RELATED"/>
    <property type="match status" value="1"/>
</dbReference>
<evidence type="ECO:0000256" key="7">
    <source>
        <dbReference type="SAM" id="Phobius"/>
    </source>
</evidence>
<feature type="transmembrane region" description="Helical" evidence="7">
    <location>
        <begin position="394"/>
        <end position="413"/>
    </location>
</feature>
<protein>
    <submittedName>
        <fullName evidence="8">Nucleobase:cation symporter-2 family protein</fullName>
    </submittedName>
</protein>
<feature type="transmembrane region" description="Helical" evidence="7">
    <location>
        <begin position="178"/>
        <end position="197"/>
    </location>
</feature>
<feature type="transmembrane region" description="Helical" evidence="7">
    <location>
        <begin position="32"/>
        <end position="50"/>
    </location>
</feature>
<comment type="similarity">
    <text evidence="2">Belongs to the nucleobase:cation symporter-2 (NCS2) (TC 2.A.40) family.</text>
</comment>
<dbReference type="PROSITE" id="PS01116">
    <property type="entry name" value="XANTH_URACIL_PERMASE"/>
    <property type="match status" value="1"/>
</dbReference>
<comment type="caution">
    <text evidence="8">The sequence shown here is derived from an EMBL/GenBank/DDBJ whole genome shotgun (WGS) entry which is preliminary data.</text>
</comment>
<feature type="transmembrane region" description="Helical" evidence="7">
    <location>
        <begin position="85"/>
        <end position="106"/>
    </location>
</feature>
<accession>A0ABU9SUL0</accession>
<dbReference type="InterPro" id="IPR006043">
    <property type="entry name" value="NCS2"/>
</dbReference>
<keyword evidence="9" id="KW-1185">Reference proteome</keyword>
<evidence type="ECO:0000256" key="4">
    <source>
        <dbReference type="ARBA" id="ARBA00022692"/>
    </source>
</evidence>
<name>A0ABU9SUL0_9ALTE</name>
<organism evidence="8 9">
    <name type="scientific">Paraglaciecola mesophila</name>
    <dbReference type="NCBI Taxonomy" id="197222"/>
    <lineage>
        <taxon>Bacteria</taxon>
        <taxon>Pseudomonadati</taxon>
        <taxon>Pseudomonadota</taxon>
        <taxon>Gammaproteobacteria</taxon>
        <taxon>Alteromonadales</taxon>
        <taxon>Alteromonadaceae</taxon>
        <taxon>Paraglaciecola</taxon>
    </lineage>
</organism>